<protein>
    <submittedName>
        <fullName evidence="2">Uncharacterized protein</fullName>
    </submittedName>
</protein>
<name>A0A2P2QC47_RHIMU</name>
<dbReference type="AlphaFoldDB" id="A0A2P2QC47"/>
<proteinExistence type="predicted"/>
<evidence type="ECO:0000256" key="1">
    <source>
        <dbReference type="SAM" id="MobiDB-lite"/>
    </source>
</evidence>
<feature type="region of interest" description="Disordered" evidence="1">
    <location>
        <begin position="1"/>
        <end position="22"/>
    </location>
</feature>
<accession>A0A2P2QC47</accession>
<sequence length="22" mass="2831">MKIHSPNRLQFINKERRHRKIE</sequence>
<dbReference type="EMBL" id="GGEC01084082">
    <property type="protein sequence ID" value="MBX64566.1"/>
    <property type="molecule type" value="Transcribed_RNA"/>
</dbReference>
<organism evidence="2">
    <name type="scientific">Rhizophora mucronata</name>
    <name type="common">Asiatic mangrove</name>
    <dbReference type="NCBI Taxonomy" id="61149"/>
    <lineage>
        <taxon>Eukaryota</taxon>
        <taxon>Viridiplantae</taxon>
        <taxon>Streptophyta</taxon>
        <taxon>Embryophyta</taxon>
        <taxon>Tracheophyta</taxon>
        <taxon>Spermatophyta</taxon>
        <taxon>Magnoliopsida</taxon>
        <taxon>eudicotyledons</taxon>
        <taxon>Gunneridae</taxon>
        <taxon>Pentapetalae</taxon>
        <taxon>rosids</taxon>
        <taxon>fabids</taxon>
        <taxon>Malpighiales</taxon>
        <taxon>Rhizophoraceae</taxon>
        <taxon>Rhizophora</taxon>
    </lineage>
</organism>
<evidence type="ECO:0000313" key="2">
    <source>
        <dbReference type="EMBL" id="MBX64566.1"/>
    </source>
</evidence>
<reference evidence="2" key="1">
    <citation type="submission" date="2018-02" db="EMBL/GenBank/DDBJ databases">
        <title>Rhizophora mucronata_Transcriptome.</title>
        <authorList>
            <person name="Meera S.P."/>
            <person name="Sreeshan A."/>
            <person name="Augustine A."/>
        </authorList>
    </citation>
    <scope>NUCLEOTIDE SEQUENCE</scope>
    <source>
        <tissue evidence="2">Leaf</tissue>
    </source>
</reference>